<comment type="caution">
    <text evidence="1">The sequence shown here is derived from an EMBL/GenBank/DDBJ whole genome shotgun (WGS) entry which is preliminary data.</text>
</comment>
<proteinExistence type="predicted"/>
<evidence type="ECO:0000313" key="2">
    <source>
        <dbReference type="Proteomes" id="UP000295264"/>
    </source>
</evidence>
<dbReference type="Proteomes" id="UP000295264">
    <property type="component" value="Unassembled WGS sequence"/>
</dbReference>
<reference evidence="1 2" key="1">
    <citation type="journal article" date="2018" name="Genomics">
        <title>Molecular footprints of inshore aquatic adaptation in Indo-Pacific humpback dolphin (Sousa chinensis).</title>
        <authorList>
            <person name="Ming Y."/>
            <person name="Jian J."/>
            <person name="Yu F."/>
            <person name="Yu X."/>
            <person name="Wang J."/>
            <person name="Liu W."/>
        </authorList>
    </citation>
    <scope>NUCLEOTIDE SEQUENCE [LARGE SCALE GENOMIC DNA]</scope>
    <source>
        <strain evidence="1">MY-2018</strain>
        <tissue evidence="1">Skin</tissue>
    </source>
</reference>
<gene>
    <name evidence="1" type="ORF">DBR06_SOUSAS33410002</name>
</gene>
<feature type="non-terminal residue" evidence="1">
    <location>
        <position position="1"/>
    </location>
</feature>
<evidence type="ECO:0000313" key="1">
    <source>
        <dbReference type="EMBL" id="TEA37319.1"/>
    </source>
</evidence>
<organism evidence="1 2">
    <name type="scientific">Sousa chinensis</name>
    <name type="common">Indo-pacific humpbacked dolphin</name>
    <name type="synonym">Steno chinensis</name>
    <dbReference type="NCBI Taxonomy" id="103600"/>
    <lineage>
        <taxon>Eukaryota</taxon>
        <taxon>Metazoa</taxon>
        <taxon>Chordata</taxon>
        <taxon>Craniata</taxon>
        <taxon>Vertebrata</taxon>
        <taxon>Euteleostomi</taxon>
        <taxon>Mammalia</taxon>
        <taxon>Eutheria</taxon>
        <taxon>Laurasiatheria</taxon>
        <taxon>Artiodactyla</taxon>
        <taxon>Whippomorpha</taxon>
        <taxon>Cetacea</taxon>
        <taxon>Odontoceti</taxon>
        <taxon>Delphinidae</taxon>
        <taxon>Sousa</taxon>
    </lineage>
</organism>
<accession>A0A484GPD1</accession>
<protein>
    <submittedName>
        <fullName evidence="1">Uncharacterized protein</fullName>
    </submittedName>
</protein>
<dbReference type="EMBL" id="QWLN02005692">
    <property type="protein sequence ID" value="TEA37319.1"/>
    <property type="molecule type" value="Genomic_DNA"/>
</dbReference>
<keyword evidence="2" id="KW-1185">Reference proteome</keyword>
<dbReference type="AlphaFoldDB" id="A0A484GPD1"/>
<sequence>KNRGLLTPKGNPLIEVYFTMIWVETAQLPCNYRQLLKEASRTLNRGIYKFMAVAADTESLEI</sequence>
<name>A0A484GPD1_SOUCH</name>
<feature type="non-terminal residue" evidence="1">
    <location>
        <position position="62"/>
    </location>
</feature>